<dbReference type="EMBL" id="MQWB01000001">
    <property type="protein sequence ID" value="OZC03916.1"/>
    <property type="molecule type" value="Genomic_DNA"/>
</dbReference>
<comment type="similarity">
    <text evidence="1 5 6">Belongs to the peptidase S8 family.</text>
</comment>
<evidence type="ECO:0000313" key="10">
    <source>
        <dbReference type="Proteomes" id="UP000216446"/>
    </source>
</evidence>
<dbReference type="InterPro" id="IPR036852">
    <property type="entry name" value="Peptidase_S8/S53_dom_sf"/>
</dbReference>
<evidence type="ECO:0000256" key="7">
    <source>
        <dbReference type="SAM" id="SignalP"/>
    </source>
</evidence>
<feature type="active site" description="Charge relay system" evidence="5">
    <location>
        <position position="441"/>
    </location>
</feature>
<dbReference type="PRINTS" id="PR00723">
    <property type="entry name" value="SUBTILISIN"/>
</dbReference>
<evidence type="ECO:0000256" key="3">
    <source>
        <dbReference type="ARBA" id="ARBA00022801"/>
    </source>
</evidence>
<evidence type="ECO:0000256" key="5">
    <source>
        <dbReference type="PROSITE-ProRule" id="PRU01240"/>
    </source>
</evidence>
<sequence length="518" mass="53981">MRFTLSLALALLTLPLAAQPAGAQPAEDWHLANPASGTPGIALDAAYELLEGKTPSDVIVAIIDSGVDGEHPDLAPIMWVNEGEIAGNGVDDDGNGYTDDIHGWSFLGGADGQNVGAERLEITRLVAACRAMAVPDPECADYETALDAKVSEINMQAGNLFPVYEQMKGADSLLTARFPDTYDRADVTTLDVGGDIEADQAKRMLSFLASQGASFEDLEGFVTYLRSQLDYNLNVDFDPRGIVGDDPMNMTERYYGNADASGPDPSHGTGVAGLVAAIRGNEFGIDGIAPNMASGGPVRIMAVRAVPDGDEYDKDIANAIRYAVDNGARIINMSFGKAYSPGKSVVDEAAQYAAERGVLLVHAAGNDGKNLANGMNFPTDRTTTGDLVSTWMEIGASSSDMEALAAGFSNYAQEEVDLFAPGAAVKSLAPGGETQVANGTSFAAPVVAGVAALVMSYFPDLSAEEVRQILLDSATPMAETMTPQPGSGEAVSFGTLSVTGGIVNAEAAIRLAMERSGS</sequence>
<dbReference type="PANTHER" id="PTHR43806:SF11">
    <property type="entry name" value="CEREVISIN-RELATED"/>
    <property type="match status" value="1"/>
</dbReference>
<dbReference type="PROSITE" id="PS00136">
    <property type="entry name" value="SUBTILASE_ASP"/>
    <property type="match status" value="1"/>
</dbReference>
<dbReference type="SUPFAM" id="SSF52743">
    <property type="entry name" value="Subtilisin-like"/>
    <property type="match status" value="1"/>
</dbReference>
<dbReference type="GO" id="GO:0006508">
    <property type="term" value="P:proteolysis"/>
    <property type="evidence" value="ECO:0007669"/>
    <property type="project" value="UniProtKB-KW"/>
</dbReference>
<keyword evidence="4 5" id="KW-0720">Serine protease</keyword>
<dbReference type="InParanoid" id="A0A259U1U9"/>
<dbReference type="Gene3D" id="3.40.50.200">
    <property type="entry name" value="Peptidase S8/S53 domain"/>
    <property type="match status" value="2"/>
</dbReference>
<evidence type="ECO:0000256" key="4">
    <source>
        <dbReference type="ARBA" id="ARBA00022825"/>
    </source>
</evidence>
<evidence type="ECO:0000256" key="2">
    <source>
        <dbReference type="ARBA" id="ARBA00022670"/>
    </source>
</evidence>
<feature type="signal peptide" evidence="7">
    <location>
        <begin position="1"/>
        <end position="23"/>
    </location>
</feature>
<dbReference type="PROSITE" id="PS00138">
    <property type="entry name" value="SUBTILASE_SER"/>
    <property type="match status" value="1"/>
</dbReference>
<feature type="domain" description="Peptidase S8/S53" evidence="8">
    <location>
        <begin position="57"/>
        <end position="479"/>
    </location>
</feature>
<keyword evidence="3 5" id="KW-0378">Hydrolase</keyword>
<dbReference type="PANTHER" id="PTHR43806">
    <property type="entry name" value="PEPTIDASE S8"/>
    <property type="match status" value="1"/>
</dbReference>
<gene>
    <name evidence="9" type="ORF">BSZ36_13555</name>
</gene>
<comment type="caution">
    <text evidence="9">The sequence shown here is derived from an EMBL/GenBank/DDBJ whole genome shotgun (WGS) entry which is preliminary data.</text>
</comment>
<dbReference type="Proteomes" id="UP000216446">
    <property type="component" value="Unassembled WGS sequence"/>
</dbReference>
<accession>A0A259U1U9</accession>
<dbReference type="InterPro" id="IPR022398">
    <property type="entry name" value="Peptidase_S8_His-AS"/>
</dbReference>
<evidence type="ECO:0000313" key="9">
    <source>
        <dbReference type="EMBL" id="OZC03916.1"/>
    </source>
</evidence>
<feature type="active site" description="Charge relay system" evidence="5">
    <location>
        <position position="267"/>
    </location>
</feature>
<evidence type="ECO:0000259" key="8">
    <source>
        <dbReference type="Pfam" id="PF00082"/>
    </source>
</evidence>
<dbReference type="InterPro" id="IPR015500">
    <property type="entry name" value="Peptidase_S8_subtilisin-rel"/>
</dbReference>
<dbReference type="OrthoDB" id="9798386at2"/>
<keyword evidence="10" id="KW-1185">Reference proteome</keyword>
<protein>
    <recommendedName>
        <fullName evidence="8">Peptidase S8/S53 domain-containing protein</fullName>
    </recommendedName>
</protein>
<dbReference type="InterPro" id="IPR050131">
    <property type="entry name" value="Peptidase_S8_subtilisin-like"/>
</dbReference>
<dbReference type="Pfam" id="PF00082">
    <property type="entry name" value="Peptidase_S8"/>
    <property type="match status" value="1"/>
</dbReference>
<dbReference type="InterPro" id="IPR023828">
    <property type="entry name" value="Peptidase_S8_Ser-AS"/>
</dbReference>
<reference evidence="9 10" key="1">
    <citation type="submission" date="2016-11" db="EMBL/GenBank/DDBJ databases">
        <title>Study of marine rhodopsin-containing bacteria.</title>
        <authorList>
            <person name="Yoshizawa S."/>
            <person name="Kumagai Y."/>
            <person name="Kogure K."/>
        </authorList>
    </citation>
    <scope>NUCLEOTIDE SEQUENCE [LARGE SCALE GENOMIC DNA]</scope>
    <source>
        <strain evidence="9 10">SG-29</strain>
    </source>
</reference>
<dbReference type="InterPro" id="IPR000209">
    <property type="entry name" value="Peptidase_S8/S53_dom"/>
</dbReference>
<evidence type="ECO:0000256" key="6">
    <source>
        <dbReference type="RuleBase" id="RU003355"/>
    </source>
</evidence>
<proteinExistence type="inferred from homology"/>
<dbReference type="GO" id="GO:0004252">
    <property type="term" value="F:serine-type endopeptidase activity"/>
    <property type="evidence" value="ECO:0007669"/>
    <property type="project" value="UniProtKB-UniRule"/>
</dbReference>
<dbReference type="InterPro" id="IPR023827">
    <property type="entry name" value="Peptidase_S8_Asp-AS"/>
</dbReference>
<evidence type="ECO:0000256" key="1">
    <source>
        <dbReference type="ARBA" id="ARBA00011073"/>
    </source>
</evidence>
<organism evidence="9 10">
    <name type="scientific">Rubricoccus marinus</name>
    <dbReference type="NCBI Taxonomy" id="716817"/>
    <lineage>
        <taxon>Bacteria</taxon>
        <taxon>Pseudomonadati</taxon>
        <taxon>Rhodothermota</taxon>
        <taxon>Rhodothermia</taxon>
        <taxon>Rhodothermales</taxon>
        <taxon>Rubricoccaceae</taxon>
        <taxon>Rubricoccus</taxon>
    </lineage>
</organism>
<dbReference type="RefSeq" id="WP_094549819.1">
    <property type="nucleotide sequence ID" value="NZ_MQWB01000001.1"/>
</dbReference>
<keyword evidence="2 5" id="KW-0645">Protease</keyword>
<name>A0A259U1U9_9BACT</name>
<dbReference type="PROSITE" id="PS51892">
    <property type="entry name" value="SUBTILASE"/>
    <property type="match status" value="1"/>
</dbReference>
<dbReference type="AlphaFoldDB" id="A0A259U1U9"/>
<dbReference type="PROSITE" id="PS00137">
    <property type="entry name" value="SUBTILASE_HIS"/>
    <property type="match status" value="1"/>
</dbReference>
<feature type="chain" id="PRO_5012198531" description="Peptidase S8/S53 domain-containing protein" evidence="7">
    <location>
        <begin position="24"/>
        <end position="518"/>
    </location>
</feature>
<keyword evidence="7" id="KW-0732">Signal</keyword>
<feature type="active site" description="Charge relay system" evidence="5">
    <location>
        <position position="64"/>
    </location>
</feature>